<evidence type="ECO:0000313" key="2">
    <source>
        <dbReference type="EMBL" id="SFY02480.1"/>
    </source>
</evidence>
<keyword evidence="1" id="KW-0812">Transmembrane</keyword>
<protein>
    <recommendedName>
        <fullName evidence="4">Transmembrane protein</fullName>
    </recommendedName>
</protein>
<comment type="caution">
    <text evidence="2">The sequence shown here is derived from an EMBL/GenBank/DDBJ whole genome shotgun (WGS) entry which is preliminary data.</text>
</comment>
<feature type="transmembrane region" description="Helical" evidence="1">
    <location>
        <begin position="134"/>
        <end position="154"/>
    </location>
</feature>
<dbReference type="Pfam" id="PF20327">
    <property type="entry name" value="DUF6622"/>
    <property type="match status" value="1"/>
</dbReference>
<keyword evidence="1" id="KW-1133">Transmembrane helix</keyword>
<feature type="transmembrane region" description="Helical" evidence="1">
    <location>
        <begin position="6"/>
        <end position="26"/>
    </location>
</feature>
<proteinExistence type="predicted"/>
<feature type="transmembrane region" description="Helical" evidence="1">
    <location>
        <begin position="65"/>
        <end position="82"/>
    </location>
</feature>
<evidence type="ECO:0008006" key="4">
    <source>
        <dbReference type="Google" id="ProtNLM"/>
    </source>
</evidence>
<reference evidence="2 3" key="1">
    <citation type="submission" date="2016-11" db="EMBL/GenBank/DDBJ databases">
        <authorList>
            <person name="Varghese N."/>
            <person name="Submissions S."/>
        </authorList>
    </citation>
    <scope>NUCLEOTIDE SEQUENCE [LARGE SCALE GENOMIC DNA]</scope>
    <source>
        <strain evidence="2 3">NFR18</strain>
    </source>
</reference>
<evidence type="ECO:0000256" key="1">
    <source>
        <dbReference type="SAM" id="Phobius"/>
    </source>
</evidence>
<organism evidence="2 3">
    <name type="scientific">Janthinobacterium lividum</name>
    <dbReference type="NCBI Taxonomy" id="29581"/>
    <lineage>
        <taxon>Bacteria</taxon>
        <taxon>Pseudomonadati</taxon>
        <taxon>Pseudomonadota</taxon>
        <taxon>Betaproteobacteria</taxon>
        <taxon>Burkholderiales</taxon>
        <taxon>Oxalobacteraceae</taxon>
        <taxon>Janthinobacterium</taxon>
    </lineage>
</organism>
<feature type="transmembrane region" description="Helical" evidence="1">
    <location>
        <begin position="102"/>
        <end position="128"/>
    </location>
</feature>
<dbReference type="Proteomes" id="UP000182489">
    <property type="component" value="Unassembled WGS sequence"/>
</dbReference>
<dbReference type="InterPro" id="IPR046730">
    <property type="entry name" value="DUF6622"/>
</dbReference>
<dbReference type="RefSeq" id="WP_072455302.1">
    <property type="nucleotide sequence ID" value="NZ_FPKH01000005.1"/>
</dbReference>
<sequence>MLQQIFSHTPLYVWAILGFLVYRGVLASRAREVTLRKLCIIPMVMLALSLSGVHGSFGFDGVAPFAWAIGALAGAALAWTLTDARKIVAIPERSSVQRPGSWVPLILMMSIFCMKYAVAVTLAIAPAYAHATGFIAPVCLGYGCFSGLFLGGLLRTMAVYRAVQSEGWGQTRRGNAPQ</sequence>
<keyword evidence="1" id="KW-0472">Membrane</keyword>
<dbReference type="AlphaFoldDB" id="A0AB38CCD0"/>
<gene>
    <name evidence="2" type="ORF">SAMN03097694_4155</name>
</gene>
<accession>A0AB38CCD0</accession>
<evidence type="ECO:0000313" key="3">
    <source>
        <dbReference type="Proteomes" id="UP000182489"/>
    </source>
</evidence>
<dbReference type="EMBL" id="FPKH01000005">
    <property type="protein sequence ID" value="SFY02480.1"/>
    <property type="molecule type" value="Genomic_DNA"/>
</dbReference>
<name>A0AB38CCD0_9BURK</name>
<feature type="transmembrane region" description="Helical" evidence="1">
    <location>
        <begin position="38"/>
        <end position="59"/>
    </location>
</feature>